<dbReference type="GeneID" id="11258038"/>
<organism evidence="2 3">
    <name type="scientific">Salmonella phage PVPSE1</name>
    <dbReference type="NCBI Taxonomy" id="889338"/>
    <lineage>
        <taxon>Viruses</taxon>
        <taxon>Duplodnaviria</taxon>
        <taxon>Heunggongvirae</taxon>
        <taxon>Uroviricota</taxon>
        <taxon>Caudoviricetes</taxon>
        <taxon>Vequintavirinae</taxon>
        <taxon>Seunavirus</taxon>
        <taxon>Seunavirus PVPSE1</taxon>
    </lineage>
</organism>
<dbReference type="Proteomes" id="UP000008530">
    <property type="component" value="Segment"/>
</dbReference>
<accession>G3BLS3</accession>
<name>G3BLS3_9CAUD</name>
<evidence type="ECO:0000313" key="3">
    <source>
        <dbReference type="Proteomes" id="UP000008530"/>
    </source>
</evidence>
<dbReference type="RefSeq" id="YP_004893864.1">
    <property type="nucleotide sequence ID" value="NC_016071.1"/>
</dbReference>
<protein>
    <submittedName>
        <fullName evidence="2">Uncharacterized protein 58</fullName>
    </submittedName>
</protein>
<gene>
    <name evidence="2" type="primary">58</name>
</gene>
<dbReference type="KEGG" id="vg:11258038"/>
<proteinExistence type="predicted"/>
<sequence>MSKVVLRAMDYAKKNSSLTWFDYLWCRALKNFKGESYSSLESADMAYLLKLNEYLDVEEFVSDVHEREEESKARANQAANRPRRGRRG</sequence>
<reference evidence="2 3" key="1">
    <citation type="journal article" date="2011" name="J. Virol.">
        <title>Genomic and proteomic characterization of the broad host range Salmonella phage PVP-SE1 - The creation of a new phage genus.</title>
        <authorList>
            <person name="Santos S.B."/>
            <person name="Kropinski A.M."/>
            <person name="Ceyssens P.J."/>
            <person name="Ackermann H.W."/>
            <person name="Villegas A."/>
            <person name="Lavigne R."/>
            <person name="Krylov V.N."/>
            <person name="Carvalho C.M."/>
            <person name="Ferreira E.C."/>
            <person name="Azeredo J."/>
        </authorList>
    </citation>
    <scope>NUCLEOTIDE SEQUENCE [LARGE SCALE GENOMIC DNA]</scope>
    <source>
        <strain evidence="2">PVP-SE1</strain>
    </source>
</reference>
<keyword evidence="3" id="KW-1185">Reference proteome</keyword>
<feature type="region of interest" description="Disordered" evidence="1">
    <location>
        <begin position="65"/>
        <end position="88"/>
    </location>
</feature>
<evidence type="ECO:0000313" key="2">
    <source>
        <dbReference type="EMBL" id="ADP02453.1"/>
    </source>
</evidence>
<dbReference type="EMBL" id="GU070616">
    <property type="protein sequence ID" value="ADP02453.1"/>
    <property type="molecule type" value="Genomic_DNA"/>
</dbReference>
<evidence type="ECO:0000256" key="1">
    <source>
        <dbReference type="SAM" id="MobiDB-lite"/>
    </source>
</evidence>
<dbReference type="OrthoDB" id="35658at10239"/>